<keyword evidence="5" id="KW-1185">Reference proteome</keyword>
<reference evidence="4 5" key="1">
    <citation type="journal article" date="1979" name="Int. J. Syst. Evol. Microbiol.">
        <title>Bacillus globisporus subsp. marinus subsp. nov.</title>
        <authorList>
            <person name="Liu H."/>
        </authorList>
    </citation>
    <scope>NUCLEOTIDE SEQUENCE [LARGE SCALE GENOMIC DNA]</scope>
    <source>
        <strain evidence="4 5">DSM 1297</strain>
    </source>
</reference>
<dbReference type="InterPro" id="IPR011049">
    <property type="entry name" value="Serralysin-like_metalloprot_C"/>
</dbReference>
<evidence type="ECO:0000313" key="5">
    <source>
        <dbReference type="Proteomes" id="UP001556040"/>
    </source>
</evidence>
<feature type="compositionally biased region" description="Polar residues" evidence="2">
    <location>
        <begin position="188"/>
        <end position="219"/>
    </location>
</feature>
<dbReference type="PROSITE" id="PS51688">
    <property type="entry name" value="ICA"/>
    <property type="match status" value="1"/>
</dbReference>
<feature type="region of interest" description="Disordered" evidence="2">
    <location>
        <begin position="188"/>
        <end position="225"/>
    </location>
</feature>
<evidence type="ECO:0000259" key="3">
    <source>
        <dbReference type="PROSITE" id="PS51688"/>
    </source>
</evidence>
<protein>
    <submittedName>
        <fullName evidence="4">Tail fiber domain-containing protein</fullName>
    </submittedName>
</protein>
<dbReference type="InterPro" id="IPR030392">
    <property type="entry name" value="S74_ICA"/>
</dbReference>
<dbReference type="Gene3D" id="2.150.10.10">
    <property type="entry name" value="Serralysin-like metalloprotease, C-terminal"/>
    <property type="match status" value="1"/>
</dbReference>
<gene>
    <name evidence="4" type="ORF">AB1471_05340</name>
</gene>
<accession>A0ABV3Q2A6</accession>
<feature type="coiled-coil region" evidence="1">
    <location>
        <begin position="466"/>
        <end position="493"/>
    </location>
</feature>
<dbReference type="Gene3D" id="1.10.10.10">
    <property type="entry name" value="Winged helix-like DNA-binding domain superfamily/Winged helix DNA-binding domain"/>
    <property type="match status" value="1"/>
</dbReference>
<evidence type="ECO:0000313" key="4">
    <source>
        <dbReference type="EMBL" id="MEW9501223.1"/>
    </source>
</evidence>
<comment type="caution">
    <text evidence="4">The sequence shown here is derived from an EMBL/GenBank/DDBJ whole genome shotgun (WGS) entry which is preliminary data.</text>
</comment>
<name>A0ABV3Q2A6_9BACL</name>
<dbReference type="Proteomes" id="UP001556040">
    <property type="component" value="Unassembled WGS sequence"/>
</dbReference>
<feature type="domain" description="Peptidase S74" evidence="3">
    <location>
        <begin position="371"/>
        <end position="487"/>
    </location>
</feature>
<dbReference type="InterPro" id="IPR036388">
    <property type="entry name" value="WH-like_DNA-bd_sf"/>
</dbReference>
<dbReference type="Pfam" id="PF13884">
    <property type="entry name" value="Peptidase_S74"/>
    <property type="match status" value="1"/>
</dbReference>
<dbReference type="EMBL" id="JBFMIA010000003">
    <property type="protein sequence ID" value="MEW9501223.1"/>
    <property type="molecule type" value="Genomic_DNA"/>
</dbReference>
<evidence type="ECO:0000256" key="1">
    <source>
        <dbReference type="SAM" id="Coils"/>
    </source>
</evidence>
<evidence type="ECO:0000256" key="2">
    <source>
        <dbReference type="SAM" id="MobiDB-lite"/>
    </source>
</evidence>
<proteinExistence type="predicted"/>
<keyword evidence="1" id="KW-0175">Coiled coil</keyword>
<dbReference type="RefSeq" id="WP_367778705.1">
    <property type="nucleotide sequence ID" value="NZ_JBFMIA010000003.1"/>
</dbReference>
<sequence length="495" mass="53013">MGNEIINPLDFGAFGDGQTDDTKAFEEIENKVQSTIVNLLGKEFVVTKEFSRNLYFNGIFKINGKVKDATHALILSGNTNVFGGKEAGLANEFYPDDGARSGGYRNVGIGESALEKNTRGWRNVATGHAALKNNEEGYNNVALGDAALEFNVGEVEANPTASDAGSRNTAVGAYSLRYNKKGTGNTAVGRNSAHANESGNYNTAVGTNAYSGSVQQGGQQDRKQASHNTAIGYNAAFNTNADSNTAMGSAALYNNVDGVFNVALGPNASYTSKVNNRIVSVGSSTLRALTGEGNHDNVAVGTEALCFLENGHSNTALGDKALAFNVSGNELMSVSHSIGIGKQSRASGNNQLQLGTSGITTYAYGSVQNRSDERDKDEIRDTQLGLEFINQLRPRDFKWNYRENYTGESEDKVELGAKKGKRFHHGLIAQEVKEVMENIGVDFGGYQDHKINGGDDVLSLGYTELIAPLIKAVQELSEEVESLKKDKKALEKGMN</sequence>
<organism evidence="4 5">
    <name type="scientific">Jeotgalibacillus marinus</name>
    <dbReference type="NCBI Taxonomy" id="86667"/>
    <lineage>
        <taxon>Bacteria</taxon>
        <taxon>Bacillati</taxon>
        <taxon>Bacillota</taxon>
        <taxon>Bacilli</taxon>
        <taxon>Bacillales</taxon>
        <taxon>Caryophanaceae</taxon>
        <taxon>Jeotgalibacillus</taxon>
    </lineage>
</organism>